<organism evidence="7 8">
    <name type="scientific">Plasmodium gallinaceum</name>
    <dbReference type="NCBI Taxonomy" id="5849"/>
    <lineage>
        <taxon>Eukaryota</taxon>
        <taxon>Sar</taxon>
        <taxon>Alveolata</taxon>
        <taxon>Apicomplexa</taxon>
        <taxon>Aconoidasida</taxon>
        <taxon>Haemosporida</taxon>
        <taxon>Plasmodiidae</taxon>
        <taxon>Plasmodium</taxon>
        <taxon>Plasmodium (Haemamoeba)</taxon>
    </lineage>
</organism>
<evidence type="ECO:0000259" key="6">
    <source>
        <dbReference type="Pfam" id="PF08510"/>
    </source>
</evidence>
<keyword evidence="3 5" id="KW-1133">Transmembrane helix</keyword>
<dbReference type="GO" id="GO:0017176">
    <property type="term" value="F:phosphatidylinositol N-acetylglucosaminyltransferase activity"/>
    <property type="evidence" value="ECO:0007669"/>
    <property type="project" value="UniProtKB-EC"/>
</dbReference>
<keyword evidence="7" id="KW-0808">Transferase</keyword>
<dbReference type="EMBL" id="CVMV01000070">
    <property type="protein sequence ID" value="CRG96904.1"/>
    <property type="molecule type" value="Genomic_DNA"/>
</dbReference>
<dbReference type="InterPro" id="IPR052263">
    <property type="entry name" value="GPI_Anchor_Biosynth"/>
</dbReference>
<comment type="subcellular location">
    <subcellularLocation>
        <location evidence="1">Membrane</location>
        <topology evidence="1">Multi-pass membrane protein</topology>
    </subcellularLocation>
</comment>
<evidence type="ECO:0000256" key="3">
    <source>
        <dbReference type="ARBA" id="ARBA00022989"/>
    </source>
</evidence>
<dbReference type="PANTHER" id="PTHR46346">
    <property type="entry name" value="PHOSPHATIDYLINOSITOL N-ACETYLGLUCOSAMINYLTRANSFERASE SUBUNIT P"/>
    <property type="match status" value="1"/>
</dbReference>
<reference evidence="7" key="1">
    <citation type="submission" date="2015-04" db="EMBL/GenBank/DDBJ databases">
        <authorList>
            <consortium name="Pathogen Informatics"/>
        </authorList>
    </citation>
    <scope>NUCLEOTIDE SEQUENCE [LARGE SCALE GENOMIC DNA]</scope>
    <source>
        <strain evidence="7">8A</strain>
    </source>
</reference>
<dbReference type="Pfam" id="PF08510">
    <property type="entry name" value="PIG-P"/>
    <property type="match status" value="1"/>
</dbReference>
<keyword evidence="8" id="KW-1185">Reference proteome</keyword>
<evidence type="ECO:0000313" key="7">
    <source>
        <dbReference type="EMBL" id="CRG96904.1"/>
    </source>
</evidence>
<dbReference type="AlphaFoldDB" id="A0A1J1GXD0"/>
<keyword evidence="2 5" id="KW-0812">Transmembrane</keyword>
<dbReference type="RefSeq" id="XP_028529707.1">
    <property type="nucleotide sequence ID" value="XM_028673234.1"/>
</dbReference>
<feature type="transmembrane region" description="Helical" evidence="5">
    <location>
        <begin position="7"/>
        <end position="29"/>
    </location>
</feature>
<name>A0A1J1GXD0_PLAGA</name>
<dbReference type="InterPro" id="IPR013717">
    <property type="entry name" value="PIG-P"/>
</dbReference>
<feature type="domain" description="PIG-P" evidence="6">
    <location>
        <begin position="6"/>
        <end position="114"/>
    </location>
</feature>
<dbReference type="OMA" id="YWAAIIP"/>
<proteinExistence type="predicted"/>
<sequence>MSSIKEGYAFFTLYLSQILWTLYLIWAFVFDDILNLLYFPFPSKYWAAIIPTAILFSILCFFLFIAIFSLIKTEPINSINLIKDEHSVFEDKLTENSMNYMNDIKIEQINKLLYETSLYFE</sequence>
<gene>
    <name evidence="7" type="ORF">PGAL8A_00448500</name>
</gene>
<dbReference type="EC" id="2.4.1.198" evidence="7"/>
<evidence type="ECO:0000313" key="8">
    <source>
        <dbReference type="Proteomes" id="UP000220797"/>
    </source>
</evidence>
<dbReference type="Proteomes" id="UP000220797">
    <property type="component" value="Unassembled WGS sequence"/>
</dbReference>
<evidence type="ECO:0000256" key="4">
    <source>
        <dbReference type="ARBA" id="ARBA00023136"/>
    </source>
</evidence>
<dbReference type="GO" id="GO:0006506">
    <property type="term" value="P:GPI anchor biosynthetic process"/>
    <property type="evidence" value="ECO:0007669"/>
    <property type="project" value="TreeGrafter"/>
</dbReference>
<comment type="caution">
    <text evidence="7">The sequence shown here is derived from an EMBL/GenBank/DDBJ whole genome shotgun (WGS) entry which is preliminary data.</text>
</comment>
<accession>A0A1J1GXD0</accession>
<dbReference type="GO" id="GO:0016020">
    <property type="term" value="C:membrane"/>
    <property type="evidence" value="ECO:0007669"/>
    <property type="project" value="UniProtKB-SubCell"/>
</dbReference>
<feature type="transmembrane region" description="Helical" evidence="5">
    <location>
        <begin position="49"/>
        <end position="71"/>
    </location>
</feature>
<keyword evidence="4 5" id="KW-0472">Membrane</keyword>
<dbReference type="VEuPathDB" id="PlasmoDB:PGAL8A_00448500"/>
<dbReference type="PANTHER" id="PTHR46346:SF1">
    <property type="entry name" value="PHOSPHATIDYLINOSITOL N-ACETYLGLUCOSAMINYLTRANSFERASE SUBUNIT P"/>
    <property type="match status" value="1"/>
</dbReference>
<keyword evidence="7" id="KW-0328">Glycosyltransferase</keyword>
<evidence type="ECO:0000256" key="1">
    <source>
        <dbReference type="ARBA" id="ARBA00004141"/>
    </source>
</evidence>
<evidence type="ECO:0000256" key="2">
    <source>
        <dbReference type="ARBA" id="ARBA00022692"/>
    </source>
</evidence>
<evidence type="ECO:0000256" key="5">
    <source>
        <dbReference type="SAM" id="Phobius"/>
    </source>
</evidence>
<dbReference type="GeneID" id="39733018"/>
<dbReference type="OrthoDB" id="690928at2759"/>
<protein>
    <submittedName>
        <fullName evidence="7">Phosphatidylinositol N-acetylglucosaminyltransferase subunit P, putative</fullName>
        <ecNumber evidence="7">2.4.1.198</ecNumber>
    </submittedName>
</protein>
<dbReference type="GO" id="GO:0005783">
    <property type="term" value="C:endoplasmic reticulum"/>
    <property type="evidence" value="ECO:0007669"/>
    <property type="project" value="TreeGrafter"/>
</dbReference>